<dbReference type="EMBL" id="JAPDOD010000001">
    <property type="protein sequence ID" value="MDA0158683.1"/>
    <property type="molecule type" value="Genomic_DNA"/>
</dbReference>
<comment type="caution">
    <text evidence="1">The sequence shown here is derived from an EMBL/GenBank/DDBJ whole genome shotgun (WGS) entry which is preliminary data.</text>
</comment>
<dbReference type="Proteomes" id="UP001149140">
    <property type="component" value="Unassembled WGS sequence"/>
</dbReference>
<dbReference type="Gene3D" id="3.30.70.20">
    <property type="match status" value="1"/>
</dbReference>
<organism evidence="1 2">
    <name type="scientific">Solirubrobacter ginsenosidimutans</name>
    <dbReference type="NCBI Taxonomy" id="490573"/>
    <lineage>
        <taxon>Bacteria</taxon>
        <taxon>Bacillati</taxon>
        <taxon>Actinomycetota</taxon>
        <taxon>Thermoleophilia</taxon>
        <taxon>Solirubrobacterales</taxon>
        <taxon>Solirubrobacteraceae</taxon>
        <taxon>Solirubrobacter</taxon>
    </lineage>
</organism>
<sequence>MKLQVTTACQGHGRCYSLAPQYLESDDEGFVTIRGGDPIEIPDDQRELAVELAGTCPESAIVVTDS</sequence>
<protein>
    <submittedName>
        <fullName evidence="1">Ferredoxin</fullName>
    </submittedName>
</protein>
<keyword evidence="2" id="KW-1185">Reference proteome</keyword>
<reference evidence="1" key="1">
    <citation type="submission" date="2022-10" db="EMBL/GenBank/DDBJ databases">
        <title>The WGS of Solirubrobacter ginsenosidimutans DSM 21036.</title>
        <authorList>
            <person name="Jiang Z."/>
        </authorList>
    </citation>
    <scope>NUCLEOTIDE SEQUENCE</scope>
    <source>
        <strain evidence="1">DSM 21036</strain>
    </source>
</reference>
<proteinExistence type="predicted"/>
<evidence type="ECO:0000313" key="2">
    <source>
        <dbReference type="Proteomes" id="UP001149140"/>
    </source>
</evidence>
<accession>A0A9X3S2K2</accession>
<name>A0A9X3S2K2_9ACTN</name>
<dbReference type="Pfam" id="PF13459">
    <property type="entry name" value="Fer4_15"/>
    <property type="match status" value="1"/>
</dbReference>
<dbReference type="SUPFAM" id="SSF54862">
    <property type="entry name" value="4Fe-4S ferredoxins"/>
    <property type="match status" value="1"/>
</dbReference>
<evidence type="ECO:0000313" key="1">
    <source>
        <dbReference type="EMBL" id="MDA0158683.1"/>
    </source>
</evidence>
<gene>
    <name evidence="1" type="ORF">OM076_00280</name>
</gene>
<dbReference type="RefSeq" id="WP_270037274.1">
    <property type="nucleotide sequence ID" value="NZ_JAPDOD010000001.1"/>
</dbReference>
<dbReference type="AlphaFoldDB" id="A0A9X3S2K2"/>